<sequence length="145" mass="16228">MIMIDVNAEIIPSKSLGGITLGDNIGSYEQFFERYVVKYVQDALFSVKYKIPSHYISISVDVRNGEIYKVTAHPGYQGGMQGIYIGDSTEKIPDSFFYDDCDEGYMDKSMDGVIIQTDIDDPLPDELIDAKVGEIAVFLPSVFKF</sequence>
<keyword evidence="2" id="KW-1185">Reference proteome</keyword>
<proteinExistence type="predicted"/>
<gene>
    <name evidence="1" type="ordered locus">ECA3420</name>
</gene>
<dbReference type="STRING" id="218491.ECA3420"/>
<accession>Q6D1M5</accession>
<protein>
    <submittedName>
        <fullName evidence="1">Uncharacterized protein</fullName>
    </submittedName>
</protein>
<dbReference type="KEGG" id="eca:ECA3420"/>
<evidence type="ECO:0000313" key="2">
    <source>
        <dbReference type="Proteomes" id="UP000007966"/>
    </source>
</evidence>
<dbReference type="Proteomes" id="UP000007966">
    <property type="component" value="Chromosome"/>
</dbReference>
<dbReference type="AlphaFoldDB" id="Q6D1M5"/>
<organism evidence="1 2">
    <name type="scientific">Pectobacterium atrosepticum (strain SCRI 1043 / ATCC BAA-672)</name>
    <name type="common">Erwinia carotovora subsp. atroseptica</name>
    <dbReference type="NCBI Taxonomy" id="218491"/>
    <lineage>
        <taxon>Bacteria</taxon>
        <taxon>Pseudomonadati</taxon>
        <taxon>Pseudomonadota</taxon>
        <taxon>Gammaproteobacteria</taxon>
        <taxon>Enterobacterales</taxon>
        <taxon>Pectobacteriaceae</taxon>
        <taxon>Pectobacterium</taxon>
    </lineage>
</organism>
<evidence type="ECO:0000313" key="1">
    <source>
        <dbReference type="EMBL" id="CAG76320.1"/>
    </source>
</evidence>
<dbReference type="eggNOG" id="ENOG503397Q">
    <property type="taxonomic scope" value="Bacteria"/>
</dbReference>
<name>Q6D1M5_PECAS</name>
<dbReference type="EMBL" id="BX950851">
    <property type="protein sequence ID" value="CAG76320.1"/>
    <property type="molecule type" value="Genomic_DNA"/>
</dbReference>
<dbReference type="HOGENOM" id="CLU_1785036_0_0_6"/>
<reference evidence="1" key="1">
    <citation type="submission" date="2004-02" db="EMBL/GenBank/DDBJ databases">
        <title>The genome sequence of the enterobacterial phytopathogen Erwinia carotovora subsp. atroseptica SCRI1043 and functional genomic identification of novel virulence factors.</title>
        <authorList>
            <person name="Bell K.S."/>
            <person name="Sebaihia M."/>
            <person name="Pritchard L."/>
            <person name="Holden M."/>
            <person name="Hyman L.J."/>
            <person name="Holeva M.C."/>
            <person name="Thomson N.R."/>
            <person name="Bentley S.D."/>
            <person name="Churcher C."/>
            <person name="Mungall K."/>
            <person name="Atkin R."/>
            <person name="Bason N."/>
            <person name="Brooks K."/>
            <person name="Chillingworth T."/>
            <person name="Clark K."/>
            <person name="Doggett J."/>
            <person name="Fraser A."/>
            <person name="Hance Z."/>
            <person name="Hauser H."/>
            <person name="Jagels K."/>
            <person name="Moule S."/>
            <person name="Norbertczak H."/>
            <person name="Ormond D."/>
            <person name="Price C."/>
            <person name="Quail M.A."/>
            <person name="Sanders M."/>
            <person name="Walker D."/>
            <person name="Whitehead S."/>
            <person name="Salmond G.P.C."/>
            <person name="Birch P.R.J."/>
            <person name="Barrell B.G."/>
            <person name="Parkhill J."/>
            <person name="Toth I.K."/>
        </authorList>
    </citation>
    <scope>NUCLEOTIDE SEQUENCE</scope>
    <source>
        <strain evidence="1">SCRI1043</strain>
    </source>
</reference>